<accession>A0A368L0K1</accession>
<dbReference type="OrthoDB" id="5297720at2"/>
<dbReference type="AlphaFoldDB" id="A0A368L0K1"/>
<organism evidence="1 2">
    <name type="scientific">Parvibium lacunae</name>
    <dbReference type="NCBI Taxonomy" id="1888893"/>
    <lineage>
        <taxon>Bacteria</taxon>
        <taxon>Pseudomonadati</taxon>
        <taxon>Pseudomonadota</taxon>
        <taxon>Betaproteobacteria</taxon>
        <taxon>Burkholderiales</taxon>
        <taxon>Alcaligenaceae</taxon>
        <taxon>Parvibium</taxon>
    </lineage>
</organism>
<dbReference type="Proteomes" id="UP000252357">
    <property type="component" value="Unassembled WGS sequence"/>
</dbReference>
<name>A0A368L0K1_9BURK</name>
<evidence type="ECO:0000313" key="2">
    <source>
        <dbReference type="Proteomes" id="UP000252357"/>
    </source>
</evidence>
<evidence type="ECO:0000313" key="1">
    <source>
        <dbReference type="EMBL" id="RCS57066.1"/>
    </source>
</evidence>
<proteinExistence type="predicted"/>
<dbReference type="InterPro" id="IPR010466">
    <property type="entry name" value="DUF1058"/>
</dbReference>
<dbReference type="Pfam" id="PF06347">
    <property type="entry name" value="SH3_4"/>
    <property type="match status" value="1"/>
</dbReference>
<comment type="caution">
    <text evidence="1">The sequence shown here is derived from an EMBL/GenBank/DDBJ whole genome shotgun (WGS) entry which is preliminary data.</text>
</comment>
<dbReference type="EMBL" id="QPGB01000004">
    <property type="protein sequence ID" value="RCS57066.1"/>
    <property type="molecule type" value="Genomic_DNA"/>
</dbReference>
<keyword evidence="2" id="KW-1185">Reference proteome</keyword>
<evidence type="ECO:0008006" key="3">
    <source>
        <dbReference type="Google" id="ProtNLM"/>
    </source>
</evidence>
<gene>
    <name evidence="1" type="ORF">DU000_09680</name>
</gene>
<sequence>MPRTMLKVGQSLILLLGLLHAVLVYPQTAPKLNQWGSVGQPAILYDAPSKQAKPLFIAPAGMPVEVLLTLNAFVKVRDAEGSVAWLEKPALSTLRTVVTRQATSLYSAANESASITLSLGSGVWLEWLDSNSEGAWLKVRYRSASGSESGVITGYLKKAAVWGY</sequence>
<reference evidence="1 2" key="1">
    <citation type="journal article" date="2018" name="Int. J. Syst. Evol. Microbiol.">
        <title>Parvibium lacunae gen. nov., sp. nov., a new member of the family Alcaligenaceae isolated from a freshwater pond.</title>
        <authorList>
            <person name="Chen W.M."/>
            <person name="Xie P.B."/>
            <person name="Hsu M.Y."/>
            <person name="Sheu S.Y."/>
        </authorList>
    </citation>
    <scope>NUCLEOTIDE SEQUENCE [LARGE SCALE GENOMIC DNA]</scope>
    <source>
        <strain evidence="1 2">KMB9</strain>
    </source>
</reference>
<dbReference type="RefSeq" id="WP_114403208.1">
    <property type="nucleotide sequence ID" value="NZ_QPGB01000004.1"/>
</dbReference>
<protein>
    <recommendedName>
        <fullName evidence="3">SH3 domain-containing protein</fullName>
    </recommendedName>
</protein>